<evidence type="ECO:0000313" key="2">
    <source>
        <dbReference type="EnsemblMetazoa" id="MDOA006174-PA"/>
    </source>
</evidence>
<dbReference type="GO" id="GO:1902936">
    <property type="term" value="F:phosphatidylinositol bisphosphate binding"/>
    <property type="evidence" value="ECO:0007669"/>
    <property type="project" value="TreeGrafter"/>
</dbReference>
<dbReference type="InterPro" id="IPR036273">
    <property type="entry name" value="CRAL/TRIO_N_dom_sf"/>
</dbReference>
<dbReference type="InterPro" id="IPR011074">
    <property type="entry name" value="CRAL/TRIO_N_dom"/>
</dbReference>
<sequence length="309" mass="35441">MVAILPLTEEQKKVAITELGEVTSRVPEDLQALKDWIKKQPHLRARTDEQFLIQFLRGCKFSLEKAKEKIDNYYALKTKYPELLRVTDIDDPDFRRFHNVGSYCVLPTPLHDNGPRILFNHYTYGPNDFSIEQVLCYGVAVSDVLMVTDPQACINGVFYVLDFAKATTSHVMSLTPNLVKKMIDYYVKTLPFRIKGICCINLAPYALHALKMLVEYAPEKIKNRVFLCGSDLSAIEEEIPKKYFPLEYGGENGSVNQLYLDFNKVWDDHREYFKENADYGTDEHLRVGKKMNFGGDVAIGGSFRKIEVD</sequence>
<evidence type="ECO:0000259" key="1">
    <source>
        <dbReference type="PROSITE" id="PS50191"/>
    </source>
</evidence>
<dbReference type="Pfam" id="PF00650">
    <property type="entry name" value="CRAL_TRIO"/>
    <property type="match status" value="1"/>
</dbReference>
<dbReference type="VEuPathDB" id="VectorBase:MDOA006174"/>
<dbReference type="PROSITE" id="PS50191">
    <property type="entry name" value="CRAL_TRIO"/>
    <property type="match status" value="1"/>
</dbReference>
<reference evidence="2" key="1">
    <citation type="submission" date="2020-05" db="UniProtKB">
        <authorList>
            <consortium name="EnsemblMetazoa"/>
        </authorList>
    </citation>
    <scope>IDENTIFICATION</scope>
    <source>
        <strain evidence="2">Aabys</strain>
    </source>
</reference>
<dbReference type="EnsemblMetazoa" id="MDOA007630-RA">
    <property type="protein sequence ID" value="MDOA007630-PA"/>
    <property type="gene ID" value="MDOA007630"/>
</dbReference>
<organism evidence="2">
    <name type="scientific">Musca domestica</name>
    <name type="common">House fly</name>
    <dbReference type="NCBI Taxonomy" id="7370"/>
    <lineage>
        <taxon>Eukaryota</taxon>
        <taxon>Metazoa</taxon>
        <taxon>Ecdysozoa</taxon>
        <taxon>Arthropoda</taxon>
        <taxon>Hexapoda</taxon>
        <taxon>Insecta</taxon>
        <taxon>Pterygota</taxon>
        <taxon>Neoptera</taxon>
        <taxon>Endopterygota</taxon>
        <taxon>Diptera</taxon>
        <taxon>Brachycera</taxon>
        <taxon>Muscomorpha</taxon>
        <taxon>Muscoidea</taxon>
        <taxon>Muscidae</taxon>
        <taxon>Musca</taxon>
    </lineage>
</organism>
<dbReference type="Gene3D" id="1.10.8.20">
    <property type="entry name" value="N-terminal domain of phosphatidylinositol transfer protein sec14p"/>
    <property type="match status" value="1"/>
</dbReference>
<dbReference type="InterPro" id="IPR036865">
    <property type="entry name" value="CRAL-TRIO_dom_sf"/>
</dbReference>
<dbReference type="VEuPathDB" id="VectorBase:MDOA007630"/>
<dbReference type="PRINTS" id="PR00180">
    <property type="entry name" value="CRETINALDHBP"/>
</dbReference>
<dbReference type="InterPro" id="IPR001251">
    <property type="entry name" value="CRAL-TRIO_dom"/>
</dbReference>
<dbReference type="Gene3D" id="1.20.5.1200">
    <property type="entry name" value="Alpha-tocopherol transfer"/>
    <property type="match status" value="1"/>
</dbReference>
<accession>A0A1I8MR80</accession>
<dbReference type="PANTHER" id="PTHR10174:SF216">
    <property type="entry name" value="CRAL-TRIO DOMAIN-CONTAINING PROTEIN-RELATED"/>
    <property type="match status" value="1"/>
</dbReference>
<dbReference type="AlphaFoldDB" id="A0A1I8MR80"/>
<dbReference type="Gene3D" id="3.40.525.10">
    <property type="entry name" value="CRAL-TRIO lipid binding domain"/>
    <property type="match status" value="1"/>
</dbReference>
<dbReference type="VEuPathDB" id="VectorBase:MDOMA2_000783"/>
<dbReference type="eggNOG" id="KOG1471">
    <property type="taxonomic scope" value="Eukaryota"/>
</dbReference>
<dbReference type="SUPFAM" id="SSF46938">
    <property type="entry name" value="CRAL/TRIO N-terminal domain"/>
    <property type="match status" value="1"/>
</dbReference>
<gene>
    <name evidence="2" type="primary">101898104</name>
</gene>
<dbReference type="SMART" id="SM01100">
    <property type="entry name" value="CRAL_TRIO_N"/>
    <property type="match status" value="1"/>
</dbReference>
<dbReference type="PANTHER" id="PTHR10174">
    <property type="entry name" value="ALPHA-TOCOPHEROL TRANSFER PROTEIN-RELATED"/>
    <property type="match status" value="1"/>
</dbReference>
<proteinExistence type="predicted"/>
<dbReference type="SUPFAM" id="SSF52087">
    <property type="entry name" value="CRAL/TRIO domain"/>
    <property type="match status" value="1"/>
</dbReference>
<name>A0A1I8MR80_MUSDO</name>
<dbReference type="GO" id="GO:0016020">
    <property type="term" value="C:membrane"/>
    <property type="evidence" value="ECO:0007669"/>
    <property type="project" value="TreeGrafter"/>
</dbReference>
<dbReference type="CDD" id="cd00170">
    <property type="entry name" value="SEC14"/>
    <property type="match status" value="1"/>
</dbReference>
<feature type="domain" description="CRAL-TRIO" evidence="1">
    <location>
        <begin position="140"/>
        <end position="256"/>
    </location>
</feature>
<protein>
    <recommendedName>
        <fullName evidence="1">CRAL-TRIO domain-containing protein</fullName>
    </recommendedName>
</protein>
<dbReference type="EnsemblMetazoa" id="MDOA006174-RA">
    <property type="protein sequence ID" value="MDOA006174-PA"/>
    <property type="gene ID" value="MDOA006174"/>
</dbReference>